<accession>A0ACC3KZC5</accession>
<reference evidence="1 2" key="1">
    <citation type="journal article" date="2014" name="Nature">
        <title>The genome of Eucalyptus grandis.</title>
        <authorList>
            <person name="Myburg A.A."/>
            <person name="Grattapaglia D."/>
            <person name="Tuskan G.A."/>
            <person name="Hellsten U."/>
            <person name="Hayes R.D."/>
            <person name="Grimwood J."/>
            <person name="Jenkins J."/>
            <person name="Lindquist E."/>
            <person name="Tice H."/>
            <person name="Bauer D."/>
            <person name="Goodstein D.M."/>
            <person name="Dubchak I."/>
            <person name="Poliakov A."/>
            <person name="Mizrachi E."/>
            <person name="Kullan A.R."/>
            <person name="Hussey S.G."/>
            <person name="Pinard D."/>
            <person name="van der Merwe K."/>
            <person name="Singh P."/>
            <person name="van Jaarsveld I."/>
            <person name="Silva-Junior O.B."/>
            <person name="Togawa R.C."/>
            <person name="Pappas M.R."/>
            <person name="Faria D.A."/>
            <person name="Sansaloni C.P."/>
            <person name="Petroli C.D."/>
            <person name="Yang X."/>
            <person name="Ranjan P."/>
            <person name="Tschaplinski T.J."/>
            <person name="Ye C.Y."/>
            <person name="Li T."/>
            <person name="Sterck L."/>
            <person name="Vanneste K."/>
            <person name="Murat F."/>
            <person name="Soler M."/>
            <person name="Clemente H.S."/>
            <person name="Saidi N."/>
            <person name="Cassan-Wang H."/>
            <person name="Dunand C."/>
            <person name="Hefer C.A."/>
            <person name="Bornberg-Bauer E."/>
            <person name="Kersting A.R."/>
            <person name="Vining K."/>
            <person name="Amarasinghe V."/>
            <person name="Ranik M."/>
            <person name="Naithani S."/>
            <person name="Elser J."/>
            <person name="Boyd A.E."/>
            <person name="Liston A."/>
            <person name="Spatafora J.W."/>
            <person name="Dharmwardhana P."/>
            <person name="Raja R."/>
            <person name="Sullivan C."/>
            <person name="Romanel E."/>
            <person name="Alves-Ferreira M."/>
            <person name="Kulheim C."/>
            <person name="Foley W."/>
            <person name="Carocha V."/>
            <person name="Paiva J."/>
            <person name="Kudrna D."/>
            <person name="Brommonschenkel S.H."/>
            <person name="Pasquali G."/>
            <person name="Byrne M."/>
            <person name="Rigault P."/>
            <person name="Tibbits J."/>
            <person name="Spokevicius A."/>
            <person name="Jones R.C."/>
            <person name="Steane D.A."/>
            <person name="Vaillancourt R.E."/>
            <person name="Potts B.M."/>
            <person name="Joubert F."/>
            <person name="Barry K."/>
            <person name="Pappas G.J."/>
            <person name="Strauss S.H."/>
            <person name="Jaiswal P."/>
            <person name="Grima-Pettenati J."/>
            <person name="Salse J."/>
            <person name="Van de Peer Y."/>
            <person name="Rokhsar D.S."/>
            <person name="Schmutz J."/>
        </authorList>
    </citation>
    <scope>NUCLEOTIDE SEQUENCE [LARGE SCALE GENOMIC DNA]</scope>
    <source>
        <strain evidence="2">cv. BRASUZ1</strain>
        <tissue evidence="1">Leaf extractions</tissue>
    </source>
</reference>
<comment type="caution">
    <text evidence="1">The sequence shown here is derived from an EMBL/GenBank/DDBJ whole genome shotgun (WGS) entry which is preliminary data.</text>
</comment>
<protein>
    <submittedName>
        <fullName evidence="1">Uncharacterized protein</fullName>
    </submittedName>
</protein>
<evidence type="ECO:0000313" key="2">
    <source>
        <dbReference type="Proteomes" id="UP000030711"/>
    </source>
</evidence>
<dbReference type="Proteomes" id="UP000030711">
    <property type="component" value="Chromosome 5"/>
</dbReference>
<keyword evidence="2" id="KW-1185">Reference proteome</keyword>
<sequence length="438" mass="49460">MDNNRGGRQATAEKHGIELMKQQLLPSMSQDIEVAPKLLTESAGESSCSIFRVPQALVGGIAQASWPRIVSIGPYHHGEPRLQMLQEHKRIYLHTMLDQTQPHSIGLEDLINTVALKVEMIRQCYSESTECFSGPDLVKMMVVNGCFIIQFRRQSAGVIGMDPPLNNLYVLNSVARDLLCLENQVPYFVLQDLFETTNVPKATWSLANLASHFFSCFDLGPGYVLERQINIKGVHLLDSFRLSLIPHGQQDNPAKKTLYCKSIRSTSKLHRVGIGFKQGQASTFLEIKFDSERRTVRIPQIAIDDDLNYILTNMVAFEQCHGQKDGHITTYAAFMGCLIHTADDFLRDCKVISNHGMSNHDVARFFDDVCKDARIDVRETYLASHFSFSEESFKYEQAHLCWAQLLNAFMTTHGLVVVVTLVGIIQTVYAVLQYYHPK</sequence>
<proteinExistence type="predicted"/>
<dbReference type="EMBL" id="CM064439">
    <property type="protein sequence ID" value="KAK3431594.1"/>
    <property type="molecule type" value="Genomic_DNA"/>
</dbReference>
<evidence type="ECO:0000313" key="1">
    <source>
        <dbReference type="EMBL" id="KAK3431594.1"/>
    </source>
</evidence>
<organism evidence="1 2">
    <name type="scientific">Eucalyptus grandis</name>
    <name type="common">Flooded gum</name>
    <dbReference type="NCBI Taxonomy" id="71139"/>
    <lineage>
        <taxon>Eukaryota</taxon>
        <taxon>Viridiplantae</taxon>
        <taxon>Streptophyta</taxon>
        <taxon>Embryophyta</taxon>
        <taxon>Tracheophyta</taxon>
        <taxon>Spermatophyta</taxon>
        <taxon>Magnoliopsida</taxon>
        <taxon>eudicotyledons</taxon>
        <taxon>Gunneridae</taxon>
        <taxon>Pentapetalae</taxon>
        <taxon>rosids</taxon>
        <taxon>malvids</taxon>
        <taxon>Myrtales</taxon>
        <taxon>Myrtaceae</taxon>
        <taxon>Myrtoideae</taxon>
        <taxon>Eucalypteae</taxon>
        <taxon>Eucalyptus</taxon>
    </lineage>
</organism>
<name>A0ACC3KZC5_EUCGR</name>
<gene>
    <name evidence="1" type="ORF">EUGRSUZ_E03404</name>
</gene>